<reference evidence="1" key="1">
    <citation type="submission" date="2015-10" db="EMBL/GenBank/DDBJ databases">
        <authorList>
            <person name="Gilbert D.G."/>
        </authorList>
    </citation>
    <scope>NUCLEOTIDE SEQUENCE</scope>
</reference>
<dbReference type="PANTHER" id="PTHR30289:SF1">
    <property type="entry name" value="PEBP (PHOSPHATIDYLETHANOLAMINE-BINDING PROTEIN) FAMILY PROTEIN"/>
    <property type="match status" value="1"/>
</dbReference>
<dbReference type="Gene3D" id="3.90.280.10">
    <property type="entry name" value="PEBP-like"/>
    <property type="match status" value="1"/>
</dbReference>
<dbReference type="InterPro" id="IPR005247">
    <property type="entry name" value="YbhB_YbcL/LppC-like"/>
</dbReference>
<protein>
    <submittedName>
        <fullName evidence="1">Phospholipid-binding protein</fullName>
    </submittedName>
</protein>
<proteinExistence type="predicted"/>
<organism evidence="1">
    <name type="scientific">hydrothermal vent metagenome</name>
    <dbReference type="NCBI Taxonomy" id="652676"/>
    <lineage>
        <taxon>unclassified sequences</taxon>
        <taxon>metagenomes</taxon>
        <taxon>ecological metagenomes</taxon>
    </lineage>
</organism>
<sequence>MDRAPSPYDFLPPVPSFQASSHDIAEGEMLAMPHVSGIFGAGGEDVSPHLSWSGPPDDTQSYAVTCFDPDAPTASGFWHWVVYNIPATVMELANGSGTQDGSGLPDGTKQLKNDAGLVGYLGAAPPPGHGPHRYMFAIHALNVENLPINEEVSAAICGFNMFGTTIGRAIIVPLYEQM</sequence>
<name>A0A160TUW4_9ZZZZ</name>
<gene>
    <name evidence="1" type="ORF">MGWOODY_XGa1655</name>
</gene>
<dbReference type="AlphaFoldDB" id="A0A160TUW4"/>
<dbReference type="PANTHER" id="PTHR30289">
    <property type="entry name" value="UNCHARACTERIZED PROTEIN YBCL-RELATED"/>
    <property type="match status" value="1"/>
</dbReference>
<dbReference type="CDD" id="cd00865">
    <property type="entry name" value="PEBP_bact_arch"/>
    <property type="match status" value="1"/>
</dbReference>
<accession>A0A160TUW4</accession>
<dbReference type="NCBIfam" id="TIGR00481">
    <property type="entry name" value="YbhB/YbcL family Raf kinase inhibitor-like protein"/>
    <property type="match status" value="1"/>
</dbReference>
<dbReference type="InterPro" id="IPR008914">
    <property type="entry name" value="PEBP"/>
</dbReference>
<dbReference type="SUPFAM" id="SSF49777">
    <property type="entry name" value="PEBP-like"/>
    <property type="match status" value="1"/>
</dbReference>
<evidence type="ECO:0000313" key="1">
    <source>
        <dbReference type="EMBL" id="CUS51851.1"/>
    </source>
</evidence>
<dbReference type="InterPro" id="IPR036610">
    <property type="entry name" value="PEBP-like_sf"/>
</dbReference>
<dbReference type="EMBL" id="CZRL01000069">
    <property type="protein sequence ID" value="CUS51851.1"/>
    <property type="molecule type" value="Genomic_DNA"/>
</dbReference>
<dbReference type="Pfam" id="PF01161">
    <property type="entry name" value="PBP"/>
    <property type="match status" value="1"/>
</dbReference>